<dbReference type="FunFam" id="3.30.160.60:FF:000325">
    <property type="entry name" value="ZFP90 zinc finger protein"/>
    <property type="match status" value="1"/>
</dbReference>
<dbReference type="GO" id="GO:0000981">
    <property type="term" value="F:DNA-binding transcription factor activity, RNA polymerase II-specific"/>
    <property type="evidence" value="ECO:0007669"/>
    <property type="project" value="TreeGrafter"/>
</dbReference>
<keyword evidence="4 10" id="KW-0863">Zinc-finger</keyword>
<dbReference type="PROSITE" id="PS00028">
    <property type="entry name" value="ZINC_FINGER_C2H2_1"/>
    <property type="match status" value="5"/>
</dbReference>
<dbReference type="InterPro" id="IPR036236">
    <property type="entry name" value="Znf_C2H2_sf"/>
</dbReference>
<evidence type="ECO:0000256" key="6">
    <source>
        <dbReference type="ARBA" id="ARBA00023015"/>
    </source>
</evidence>
<name>A0A8H5EXV3_9AGAR</name>
<organism evidence="13 14">
    <name type="scientific">Psilocybe cf. subviscida</name>
    <dbReference type="NCBI Taxonomy" id="2480587"/>
    <lineage>
        <taxon>Eukaryota</taxon>
        <taxon>Fungi</taxon>
        <taxon>Dikarya</taxon>
        <taxon>Basidiomycota</taxon>
        <taxon>Agaricomycotina</taxon>
        <taxon>Agaricomycetes</taxon>
        <taxon>Agaricomycetidae</taxon>
        <taxon>Agaricales</taxon>
        <taxon>Agaricineae</taxon>
        <taxon>Strophariaceae</taxon>
        <taxon>Psilocybe</taxon>
    </lineage>
</organism>
<dbReference type="OrthoDB" id="3437960at2759"/>
<keyword evidence="3" id="KW-0677">Repeat</keyword>
<evidence type="ECO:0000313" key="13">
    <source>
        <dbReference type="EMBL" id="KAF5316600.1"/>
    </source>
</evidence>
<dbReference type="AlphaFoldDB" id="A0A8H5EXV3"/>
<dbReference type="PROSITE" id="PS50157">
    <property type="entry name" value="ZINC_FINGER_C2H2_2"/>
    <property type="match status" value="5"/>
</dbReference>
<proteinExistence type="predicted"/>
<dbReference type="GO" id="GO:0005634">
    <property type="term" value="C:nucleus"/>
    <property type="evidence" value="ECO:0007669"/>
    <property type="project" value="UniProtKB-SubCell"/>
</dbReference>
<sequence>MIPTPPSSSAPASWAYHTPNNACIDCHHPEDSSKLPENKLTEQCTDQCVVITCDDPEHAALCRDAEDLVHCDLECDATVDCTDCNGFDAFLQCCNDDTFCHGLPANTNASGSGAMWAAMQEWCAACDNMDPTILTYTNPTNAHHQHHHQKHSGQFSIPTSSYTQSQRVSQPVIHSQTYPQPTLNAKHTYAVTESPANSANQADAHWHHHDRYPSSADFRMQRVENIPQPFSQAHIHDPSGGFVRRTHGHSYSSNSIDRGSSVSTSSVDGPSFFSSSSIQTPATTAPTPTYNCMWSACQASFSSMPDLVNHVNQNHLAISSGMTDAPHVDSRKERACLWGNCDDTSFFSVSDSDQFLNHLLSVHLQTSPMEWQSYQAPQIQSTGQFEPSMVNTLTISSAPSSASTSTSASSSLLSSPASKASAPAELPPDDAVARQAAATQPQVEDHVSGSGCTSAAGGQHVHECRWKDCEHPSFSTCDELTAHITEGHIGGGRAHYECFWDGCTRNGDQGFQSKQKICRHVQSHTGHRPFQCSICHQNFSEAATLQQHIRRHTQEKPYVCDFPGCGKSFAITGALTIHKRTHNGDKPFKCTYCDRGFAESSNLSKHLRTHTGARPYECAEPGCNKAFARPDQLNRHKAVHKKQIRGVGGQVGVQ</sequence>
<gene>
    <name evidence="13" type="ORF">D9619_006265</name>
</gene>
<dbReference type="Proteomes" id="UP000567179">
    <property type="component" value="Unassembled WGS sequence"/>
</dbReference>
<reference evidence="13 14" key="1">
    <citation type="journal article" date="2020" name="ISME J.">
        <title>Uncovering the hidden diversity of litter-decomposition mechanisms in mushroom-forming fungi.</title>
        <authorList>
            <person name="Floudas D."/>
            <person name="Bentzer J."/>
            <person name="Ahren D."/>
            <person name="Johansson T."/>
            <person name="Persson P."/>
            <person name="Tunlid A."/>
        </authorList>
    </citation>
    <scope>NUCLEOTIDE SEQUENCE [LARGE SCALE GENOMIC DNA]</scope>
    <source>
        <strain evidence="13 14">CBS 101986</strain>
    </source>
</reference>
<dbReference type="GO" id="GO:0007224">
    <property type="term" value="P:smoothened signaling pathway"/>
    <property type="evidence" value="ECO:0007669"/>
    <property type="project" value="TreeGrafter"/>
</dbReference>
<feature type="domain" description="C2H2-type" evidence="12">
    <location>
        <begin position="616"/>
        <end position="645"/>
    </location>
</feature>
<evidence type="ECO:0000256" key="1">
    <source>
        <dbReference type="ARBA" id="ARBA00004123"/>
    </source>
</evidence>
<evidence type="ECO:0000256" key="4">
    <source>
        <dbReference type="ARBA" id="ARBA00022771"/>
    </source>
</evidence>
<keyword evidence="9" id="KW-0539">Nucleus</keyword>
<keyword evidence="14" id="KW-1185">Reference proteome</keyword>
<dbReference type="SUPFAM" id="SSF57667">
    <property type="entry name" value="beta-beta-alpha zinc fingers"/>
    <property type="match status" value="4"/>
</dbReference>
<dbReference type="FunFam" id="3.30.160.60:FF:000145">
    <property type="entry name" value="Zinc finger protein 574"/>
    <property type="match status" value="1"/>
</dbReference>
<keyword evidence="6" id="KW-0805">Transcription regulation</keyword>
<dbReference type="FunFam" id="3.30.160.60:FF:001102">
    <property type="entry name" value="Transcription factor IIIA"/>
    <property type="match status" value="1"/>
</dbReference>
<evidence type="ECO:0000256" key="8">
    <source>
        <dbReference type="ARBA" id="ARBA00023163"/>
    </source>
</evidence>
<comment type="caution">
    <text evidence="13">The sequence shown here is derived from an EMBL/GenBank/DDBJ whole genome shotgun (WGS) entry which is preliminary data.</text>
</comment>
<feature type="domain" description="C2H2-type" evidence="12">
    <location>
        <begin position="558"/>
        <end position="587"/>
    </location>
</feature>
<evidence type="ECO:0000256" key="9">
    <source>
        <dbReference type="ARBA" id="ARBA00023242"/>
    </source>
</evidence>
<dbReference type="InterPro" id="IPR043359">
    <property type="entry name" value="GLI-like"/>
</dbReference>
<keyword evidence="8" id="KW-0804">Transcription</keyword>
<feature type="region of interest" description="Disordered" evidence="11">
    <location>
        <begin position="231"/>
        <end position="263"/>
    </location>
</feature>
<feature type="region of interest" description="Disordered" evidence="11">
    <location>
        <begin position="396"/>
        <end position="454"/>
    </location>
</feature>
<evidence type="ECO:0000259" key="12">
    <source>
        <dbReference type="PROSITE" id="PS50157"/>
    </source>
</evidence>
<dbReference type="Pfam" id="PF00096">
    <property type="entry name" value="zf-C2H2"/>
    <property type="match status" value="4"/>
</dbReference>
<dbReference type="PANTHER" id="PTHR45718:SF4">
    <property type="entry name" value="TRANSCRIPTIONAL ACTIVATOR CUBITUS INTERRUPTUS"/>
    <property type="match status" value="1"/>
</dbReference>
<dbReference type="Gene3D" id="3.30.160.60">
    <property type="entry name" value="Classic Zinc Finger"/>
    <property type="match status" value="7"/>
</dbReference>
<dbReference type="InterPro" id="IPR013087">
    <property type="entry name" value="Znf_C2H2_type"/>
</dbReference>
<evidence type="ECO:0000256" key="3">
    <source>
        <dbReference type="ARBA" id="ARBA00022737"/>
    </source>
</evidence>
<feature type="compositionally biased region" description="Low complexity" evidence="11">
    <location>
        <begin position="396"/>
        <end position="424"/>
    </location>
</feature>
<evidence type="ECO:0000256" key="5">
    <source>
        <dbReference type="ARBA" id="ARBA00022833"/>
    </source>
</evidence>
<comment type="subcellular location">
    <subcellularLocation>
        <location evidence="1">Nucleus</location>
    </subcellularLocation>
</comment>
<feature type="domain" description="C2H2-type" evidence="12">
    <location>
        <begin position="530"/>
        <end position="557"/>
    </location>
</feature>
<dbReference type="GO" id="GO:0000978">
    <property type="term" value="F:RNA polymerase II cis-regulatory region sequence-specific DNA binding"/>
    <property type="evidence" value="ECO:0007669"/>
    <property type="project" value="UniProtKB-ARBA"/>
</dbReference>
<dbReference type="FunFam" id="3.30.160.60:FF:000125">
    <property type="entry name" value="Putative zinc finger protein 143"/>
    <property type="match status" value="1"/>
</dbReference>
<evidence type="ECO:0000256" key="11">
    <source>
        <dbReference type="SAM" id="MobiDB-lite"/>
    </source>
</evidence>
<dbReference type="SMART" id="SM00355">
    <property type="entry name" value="ZnF_C2H2"/>
    <property type="match status" value="8"/>
</dbReference>
<feature type="domain" description="C2H2-type" evidence="12">
    <location>
        <begin position="496"/>
        <end position="529"/>
    </location>
</feature>
<dbReference type="PANTHER" id="PTHR45718">
    <property type="entry name" value="TRANSCRIPTIONAL ACTIVATOR CUBITUS INTERRUPTUS"/>
    <property type="match status" value="1"/>
</dbReference>
<keyword evidence="5" id="KW-0862">Zinc</keyword>
<dbReference type="GO" id="GO:0008270">
    <property type="term" value="F:zinc ion binding"/>
    <property type="evidence" value="ECO:0007669"/>
    <property type="project" value="UniProtKB-KW"/>
</dbReference>
<keyword evidence="2" id="KW-0479">Metal-binding</keyword>
<dbReference type="EMBL" id="JAACJJ010000042">
    <property type="protein sequence ID" value="KAF5316600.1"/>
    <property type="molecule type" value="Genomic_DNA"/>
</dbReference>
<evidence type="ECO:0000256" key="2">
    <source>
        <dbReference type="ARBA" id="ARBA00022723"/>
    </source>
</evidence>
<evidence type="ECO:0000256" key="7">
    <source>
        <dbReference type="ARBA" id="ARBA00023125"/>
    </source>
</evidence>
<feature type="domain" description="C2H2-type" evidence="12">
    <location>
        <begin position="588"/>
        <end position="615"/>
    </location>
</feature>
<protein>
    <recommendedName>
        <fullName evidence="12">C2H2-type domain-containing protein</fullName>
    </recommendedName>
</protein>
<keyword evidence="7" id="KW-0238">DNA-binding</keyword>
<accession>A0A8H5EXV3</accession>
<evidence type="ECO:0000256" key="10">
    <source>
        <dbReference type="PROSITE-ProRule" id="PRU00042"/>
    </source>
</evidence>
<evidence type="ECO:0000313" key="14">
    <source>
        <dbReference type="Proteomes" id="UP000567179"/>
    </source>
</evidence>